<dbReference type="InterPro" id="IPR002073">
    <property type="entry name" value="PDEase_catalytic_dom"/>
</dbReference>
<dbReference type="GO" id="GO:0004114">
    <property type="term" value="F:3',5'-cyclic-nucleotide phosphodiesterase activity"/>
    <property type="evidence" value="ECO:0007669"/>
    <property type="project" value="InterPro"/>
</dbReference>
<proteinExistence type="predicted"/>
<dbReference type="GO" id="GO:0046872">
    <property type="term" value="F:metal ion binding"/>
    <property type="evidence" value="ECO:0007669"/>
    <property type="project" value="UniProtKB-KW"/>
</dbReference>
<dbReference type="InterPro" id="IPR036971">
    <property type="entry name" value="PDEase_catalytic_dom_sf"/>
</dbReference>
<keyword evidence="1" id="KW-0479">Metal-binding</keyword>
<evidence type="ECO:0000259" key="3">
    <source>
        <dbReference type="PROSITE" id="PS51845"/>
    </source>
</evidence>
<evidence type="ECO:0000313" key="4">
    <source>
        <dbReference type="EMBL" id="GIY26708.1"/>
    </source>
</evidence>
<organism evidence="4 5">
    <name type="scientific">Caerostris darwini</name>
    <dbReference type="NCBI Taxonomy" id="1538125"/>
    <lineage>
        <taxon>Eukaryota</taxon>
        <taxon>Metazoa</taxon>
        <taxon>Ecdysozoa</taxon>
        <taxon>Arthropoda</taxon>
        <taxon>Chelicerata</taxon>
        <taxon>Arachnida</taxon>
        <taxon>Araneae</taxon>
        <taxon>Araneomorphae</taxon>
        <taxon>Entelegynae</taxon>
        <taxon>Araneoidea</taxon>
        <taxon>Araneidae</taxon>
        <taxon>Caerostris</taxon>
    </lineage>
</organism>
<accession>A0AAV4RWK4</accession>
<protein>
    <submittedName>
        <fullName evidence="4">Phosphodiesterase</fullName>
    </submittedName>
</protein>
<keyword evidence="5" id="KW-1185">Reference proteome</keyword>
<dbReference type="PROSITE" id="PS51845">
    <property type="entry name" value="PDEASE_I_2"/>
    <property type="match status" value="1"/>
</dbReference>
<dbReference type="EMBL" id="BPLQ01006967">
    <property type="protein sequence ID" value="GIY26708.1"/>
    <property type="molecule type" value="Genomic_DNA"/>
</dbReference>
<comment type="caution">
    <text evidence="4">The sequence shown here is derived from an EMBL/GenBank/DDBJ whole genome shotgun (WGS) entry which is preliminary data.</text>
</comment>
<gene>
    <name evidence="4" type="primary">Pde11_1</name>
    <name evidence="4" type="ORF">CDAR_612071</name>
</gene>
<dbReference type="Proteomes" id="UP001054837">
    <property type="component" value="Unassembled WGS sequence"/>
</dbReference>
<dbReference type="SUPFAM" id="SSF55781">
    <property type="entry name" value="GAF domain-like"/>
    <property type="match status" value="1"/>
</dbReference>
<dbReference type="Gene3D" id="3.30.450.40">
    <property type="match status" value="1"/>
</dbReference>
<dbReference type="InterPro" id="IPR029016">
    <property type="entry name" value="GAF-like_dom_sf"/>
</dbReference>
<reference evidence="4 5" key="1">
    <citation type="submission" date="2021-06" db="EMBL/GenBank/DDBJ databases">
        <title>Caerostris darwini draft genome.</title>
        <authorList>
            <person name="Kono N."/>
            <person name="Arakawa K."/>
        </authorList>
    </citation>
    <scope>NUCLEOTIDE SEQUENCE [LARGE SCALE GENOMIC DNA]</scope>
</reference>
<dbReference type="GO" id="GO:0007165">
    <property type="term" value="P:signal transduction"/>
    <property type="evidence" value="ECO:0007669"/>
    <property type="project" value="InterPro"/>
</dbReference>
<feature type="domain" description="PDEase" evidence="3">
    <location>
        <begin position="297"/>
        <end position="382"/>
    </location>
</feature>
<dbReference type="Pfam" id="PF00233">
    <property type="entry name" value="PDEase_I"/>
    <property type="match status" value="1"/>
</dbReference>
<dbReference type="Gene3D" id="1.10.1300.10">
    <property type="entry name" value="3'5'-cyclic nucleotide phosphodiesterase, catalytic domain"/>
    <property type="match status" value="1"/>
</dbReference>
<name>A0AAV4RWK4_9ARAC</name>
<dbReference type="SUPFAM" id="SSF109604">
    <property type="entry name" value="HD-domain/PDEase-like"/>
    <property type="match status" value="1"/>
</dbReference>
<evidence type="ECO:0000256" key="2">
    <source>
        <dbReference type="ARBA" id="ARBA00022801"/>
    </source>
</evidence>
<sequence>MNHVNSNSETFVDSTIEKVESWLDEHPQFVHDYFVRKVTRQMVDSWLHFHYIQNIVQPSSRLINTNPALQNICPGSATSTRKISGQELERGTNLSSCLISQLFEVSRSSTVKYRQRKEEICIPWGKSFVGHLAEYGKSLNIPDCYKNNRSSRIIDCRTQYRIPNILCMPILDEEDDVKGLPQVIKKCRGEELFKNTDKKVFAILCGLGIQYTQLYKRTTKVFDETKATLQVLSYHATVRFDKVQKLLRESHIPSTEMCRLYDLNFDYFSLNDRGMLKACFRMFMDFGFIQRFGMKYDGNQILSHLSSEEYMYAVHILEDAILATDFPAYSKSHFSFMQIARNGNYNWKNEDNRKLLRRMHMTACDIAAVTKPWKTHKKVNPF</sequence>
<dbReference type="PANTHER" id="PTHR11347">
    <property type="entry name" value="CYCLIC NUCLEOTIDE PHOSPHODIESTERASE"/>
    <property type="match status" value="1"/>
</dbReference>
<evidence type="ECO:0000313" key="5">
    <source>
        <dbReference type="Proteomes" id="UP001054837"/>
    </source>
</evidence>
<dbReference type="AlphaFoldDB" id="A0AAV4RWK4"/>
<evidence type="ECO:0000256" key="1">
    <source>
        <dbReference type="ARBA" id="ARBA00022723"/>
    </source>
</evidence>
<keyword evidence="2" id="KW-0378">Hydrolase</keyword>